<accession>A0A2H3B1I3</accession>
<reference evidence="2" key="1">
    <citation type="journal article" date="2017" name="Nat. Ecol. Evol.">
        <title>Genome expansion and lineage-specific genetic innovations in the forest pathogenic fungi Armillaria.</title>
        <authorList>
            <person name="Sipos G."/>
            <person name="Prasanna A.N."/>
            <person name="Walter M.C."/>
            <person name="O'Connor E."/>
            <person name="Balint B."/>
            <person name="Krizsan K."/>
            <person name="Kiss B."/>
            <person name="Hess J."/>
            <person name="Varga T."/>
            <person name="Slot J."/>
            <person name="Riley R."/>
            <person name="Boka B."/>
            <person name="Rigling D."/>
            <person name="Barry K."/>
            <person name="Lee J."/>
            <person name="Mihaltcheva S."/>
            <person name="LaButti K."/>
            <person name="Lipzen A."/>
            <person name="Waldron R."/>
            <person name="Moloney N.M."/>
            <person name="Sperisen C."/>
            <person name="Kredics L."/>
            <person name="Vagvoelgyi C."/>
            <person name="Patrignani A."/>
            <person name="Fitzpatrick D."/>
            <person name="Nagy I."/>
            <person name="Doyle S."/>
            <person name="Anderson J.B."/>
            <person name="Grigoriev I.V."/>
            <person name="Gueldener U."/>
            <person name="Muensterkoetter M."/>
            <person name="Nagy L.G."/>
        </authorList>
    </citation>
    <scope>NUCLEOTIDE SEQUENCE [LARGE SCALE GENOMIC DNA]</scope>
    <source>
        <strain evidence="2">28-4</strain>
    </source>
</reference>
<sequence>MSSSFSLGRCLTRDYARNGKSSLSFKRRCIPSMRYTNETARLQGLSASYQMQGIVQNGGGGRERLPPTRLADNGMKLEIGPLLYTSYSYSDQKFHGQVKENQPELTPAPTPSYAPIRCHRHSHRRTVFPPNSSKPPVIPSLALPLPSAPYIGTVDVASPSKIMIPSPPGLTAPISAQMHQTRNRTVGILGNGP</sequence>
<proteinExistence type="predicted"/>
<gene>
    <name evidence="1" type="ORF">ARMSODRAFT_450830</name>
</gene>
<keyword evidence="2" id="KW-1185">Reference proteome</keyword>
<protein>
    <submittedName>
        <fullName evidence="1">Uncharacterized protein</fullName>
    </submittedName>
</protein>
<dbReference type="EMBL" id="KZ293449">
    <property type="protein sequence ID" value="PBK64779.1"/>
    <property type="molecule type" value="Genomic_DNA"/>
</dbReference>
<dbReference type="AlphaFoldDB" id="A0A2H3B1I3"/>
<dbReference type="Proteomes" id="UP000218334">
    <property type="component" value="Unassembled WGS sequence"/>
</dbReference>
<organism evidence="1 2">
    <name type="scientific">Armillaria solidipes</name>
    <dbReference type="NCBI Taxonomy" id="1076256"/>
    <lineage>
        <taxon>Eukaryota</taxon>
        <taxon>Fungi</taxon>
        <taxon>Dikarya</taxon>
        <taxon>Basidiomycota</taxon>
        <taxon>Agaricomycotina</taxon>
        <taxon>Agaricomycetes</taxon>
        <taxon>Agaricomycetidae</taxon>
        <taxon>Agaricales</taxon>
        <taxon>Marasmiineae</taxon>
        <taxon>Physalacriaceae</taxon>
        <taxon>Armillaria</taxon>
    </lineage>
</organism>
<evidence type="ECO:0000313" key="2">
    <source>
        <dbReference type="Proteomes" id="UP000218334"/>
    </source>
</evidence>
<evidence type="ECO:0000313" key="1">
    <source>
        <dbReference type="EMBL" id="PBK64779.1"/>
    </source>
</evidence>
<name>A0A2H3B1I3_9AGAR</name>